<keyword evidence="1" id="KW-0472">Membrane</keyword>
<keyword evidence="1" id="KW-0812">Transmembrane</keyword>
<evidence type="ECO:0000313" key="2">
    <source>
        <dbReference type="EMBL" id="ASU03540.1"/>
    </source>
</evidence>
<accession>A0A223LHT1</accession>
<reference evidence="3" key="1">
    <citation type="submission" date="2017-07" db="EMBL/GenBank/DDBJ databases">
        <authorList>
            <person name="Putnam M.J."/>
            <person name="Sharma R."/>
            <person name="Kruger J.L."/>
            <person name="Berg J.A."/>
            <person name="Payne A.M."/>
            <person name="Fajardo C.P."/>
            <person name="Breakwell D.P."/>
            <person name="Hope S."/>
            <person name="Grose J.H."/>
        </authorList>
    </citation>
    <scope>NUCLEOTIDE SEQUENCE [LARGE SCALE GENOMIC DNA]</scope>
</reference>
<dbReference type="Proteomes" id="UP000225553">
    <property type="component" value="Segment"/>
</dbReference>
<proteinExistence type="predicted"/>
<feature type="transmembrane region" description="Helical" evidence="1">
    <location>
        <begin position="6"/>
        <end position="27"/>
    </location>
</feature>
<protein>
    <submittedName>
        <fullName evidence="2">Uncharacterized protein</fullName>
    </submittedName>
</protein>
<feature type="transmembrane region" description="Helical" evidence="1">
    <location>
        <begin position="48"/>
        <end position="66"/>
    </location>
</feature>
<evidence type="ECO:0000256" key="1">
    <source>
        <dbReference type="SAM" id="Phobius"/>
    </source>
</evidence>
<evidence type="ECO:0000313" key="3">
    <source>
        <dbReference type="Proteomes" id="UP000225553"/>
    </source>
</evidence>
<sequence length="116" mass="13222">MGTFSVYFAASPIKFLIGLVLLLIFLISFIRGNQVAWKRMGLKRDTRFYISAALVLLYFALGFNIGHRQTDLHREQFDTPMATTAPELPAERSIEKPDAKALFKTELENIKKENAQ</sequence>
<keyword evidence="3" id="KW-1185">Reference proteome</keyword>
<gene>
    <name evidence="2" type="ORF">RISINGSUN_130</name>
</gene>
<name>A0A223LHT1_9CAUD</name>
<keyword evidence="1" id="KW-1133">Transmembrane helix</keyword>
<dbReference type="EMBL" id="MF459646">
    <property type="protein sequence ID" value="ASU03540.1"/>
    <property type="molecule type" value="Genomic_DNA"/>
</dbReference>
<organism evidence="2 3">
    <name type="scientific">Erwinia phage vB_EamM_RisingSun</name>
    <dbReference type="NCBI Taxonomy" id="2026080"/>
    <lineage>
        <taxon>Viruses</taxon>
        <taxon>Duplodnaviria</taxon>
        <taxon>Heunggongvirae</taxon>
        <taxon>Uroviricota</taxon>
        <taxon>Caudoviricetes</taxon>
        <taxon>Chimalliviridae</taxon>
        <taxon>Risingsunvirus</taxon>
        <taxon>Risingsunvirus risingsun</taxon>
    </lineage>
</organism>